<evidence type="ECO:0000256" key="7">
    <source>
        <dbReference type="ARBA" id="ARBA00043224"/>
    </source>
</evidence>
<feature type="domain" description="Isochorismatase-like" evidence="9">
    <location>
        <begin position="11"/>
        <end position="199"/>
    </location>
</feature>
<comment type="pathway">
    <text evidence="5">Cofactor biosynthesis; nicotinate biosynthesis; nicotinate from nicotinamide: step 1/1.</text>
</comment>
<dbReference type="GO" id="GO:0019363">
    <property type="term" value="P:pyridine nucleotide biosynthetic process"/>
    <property type="evidence" value="ECO:0007669"/>
    <property type="project" value="UniProtKB-KW"/>
</dbReference>
<dbReference type="PANTHER" id="PTHR11080:SF2">
    <property type="entry name" value="LD05707P"/>
    <property type="match status" value="1"/>
</dbReference>
<dbReference type="PANTHER" id="PTHR11080">
    <property type="entry name" value="PYRAZINAMIDASE/NICOTINAMIDASE"/>
    <property type="match status" value="1"/>
</dbReference>
<evidence type="ECO:0000256" key="8">
    <source>
        <dbReference type="ARBA" id="ARBA00072277"/>
    </source>
</evidence>
<gene>
    <name evidence="10" type="ORF">SAMN05428998_101274</name>
</gene>
<evidence type="ECO:0000256" key="4">
    <source>
        <dbReference type="ARBA" id="ARBA00022801"/>
    </source>
</evidence>
<dbReference type="RefSeq" id="WP_085120630.1">
    <property type="nucleotide sequence ID" value="NZ_FWZX01000001.1"/>
</dbReference>
<dbReference type="SUPFAM" id="SSF52499">
    <property type="entry name" value="Isochorismatase-like hydrolases"/>
    <property type="match status" value="1"/>
</dbReference>
<dbReference type="EMBL" id="FWZX01000001">
    <property type="protein sequence ID" value="SME89938.1"/>
    <property type="molecule type" value="Genomic_DNA"/>
</dbReference>
<dbReference type="CDD" id="cd01011">
    <property type="entry name" value="nicotinamidase"/>
    <property type="match status" value="1"/>
</dbReference>
<evidence type="ECO:0000256" key="2">
    <source>
        <dbReference type="ARBA" id="ARBA00022642"/>
    </source>
</evidence>
<dbReference type="GO" id="GO:0046872">
    <property type="term" value="F:metal ion binding"/>
    <property type="evidence" value="ECO:0007669"/>
    <property type="project" value="UniProtKB-KW"/>
</dbReference>
<dbReference type="InterPro" id="IPR036380">
    <property type="entry name" value="Isochorismatase-like_sf"/>
</dbReference>
<dbReference type="Proteomes" id="UP000192917">
    <property type="component" value="Unassembled WGS sequence"/>
</dbReference>
<evidence type="ECO:0000256" key="1">
    <source>
        <dbReference type="ARBA" id="ARBA00006336"/>
    </source>
</evidence>
<evidence type="ECO:0000259" key="9">
    <source>
        <dbReference type="Pfam" id="PF00857"/>
    </source>
</evidence>
<dbReference type="GO" id="GO:0008936">
    <property type="term" value="F:nicotinamidase activity"/>
    <property type="evidence" value="ECO:0007669"/>
    <property type="project" value="UniProtKB-EC"/>
</dbReference>
<evidence type="ECO:0000256" key="6">
    <source>
        <dbReference type="ARBA" id="ARBA00039017"/>
    </source>
</evidence>
<keyword evidence="3" id="KW-0479">Metal-binding</keyword>
<sequence>MAAIRPNENDCFVVVDLQVDFMPGGALAVPGGDAVVPLVNGLLPRFAHVVATQDWHPPGHFSFASAQPGRAPFETVQAPYGAQTLWPDHCVQGTPGAAFHRDFRLDRAELILRKGYHPGIDSYSAFYENDRRTPTGLSGYLRERGFRRLFFAGLATDFCVRWSVEDARHEGFEAYVIEEACRAIDLAGSLAEARRAMQAVGAGSLAVADLAA</sequence>
<comment type="similarity">
    <text evidence="1">Belongs to the isochorismatase family.</text>
</comment>
<dbReference type="InterPro" id="IPR000868">
    <property type="entry name" value="Isochorismatase-like_dom"/>
</dbReference>
<name>A0A1Y6B8J6_9PROT</name>
<accession>A0A1Y6B8J6</accession>
<evidence type="ECO:0000256" key="5">
    <source>
        <dbReference type="ARBA" id="ARBA00037900"/>
    </source>
</evidence>
<keyword evidence="11" id="KW-1185">Reference proteome</keyword>
<dbReference type="AlphaFoldDB" id="A0A1Y6B8J6"/>
<evidence type="ECO:0000256" key="3">
    <source>
        <dbReference type="ARBA" id="ARBA00022723"/>
    </source>
</evidence>
<dbReference type="NCBIfam" id="NF008623">
    <property type="entry name" value="PRK11609.1"/>
    <property type="match status" value="1"/>
</dbReference>
<dbReference type="Pfam" id="PF00857">
    <property type="entry name" value="Isochorismatase"/>
    <property type="match status" value="1"/>
</dbReference>
<dbReference type="FunFam" id="3.40.50.850:FF:000006">
    <property type="entry name" value="Bifunctional pyrazinamidase/nicotinamidase"/>
    <property type="match status" value="1"/>
</dbReference>
<organism evidence="10 11">
    <name type="scientific">Tistlia consotensis USBA 355</name>
    <dbReference type="NCBI Taxonomy" id="560819"/>
    <lineage>
        <taxon>Bacteria</taxon>
        <taxon>Pseudomonadati</taxon>
        <taxon>Pseudomonadota</taxon>
        <taxon>Alphaproteobacteria</taxon>
        <taxon>Rhodospirillales</taxon>
        <taxon>Rhodovibrionaceae</taxon>
        <taxon>Tistlia</taxon>
    </lineage>
</organism>
<keyword evidence="4" id="KW-0378">Hydrolase</keyword>
<dbReference type="InterPro" id="IPR052347">
    <property type="entry name" value="Isochorismatase_Nicotinamidase"/>
</dbReference>
<keyword evidence="2" id="KW-0662">Pyridine nucleotide biosynthesis</keyword>
<protein>
    <recommendedName>
        <fullName evidence="8">Nicotinamidase</fullName>
        <ecNumber evidence="6">3.5.1.19</ecNumber>
    </recommendedName>
    <alternativeName>
        <fullName evidence="7">Nicotinamide deamidase</fullName>
    </alternativeName>
</protein>
<evidence type="ECO:0000313" key="11">
    <source>
        <dbReference type="Proteomes" id="UP000192917"/>
    </source>
</evidence>
<dbReference type="EC" id="3.5.1.19" evidence="6"/>
<reference evidence="10 11" key="1">
    <citation type="submission" date="2017-04" db="EMBL/GenBank/DDBJ databases">
        <authorList>
            <person name="Afonso C.L."/>
            <person name="Miller P.J."/>
            <person name="Scott M.A."/>
            <person name="Spackman E."/>
            <person name="Goraichik I."/>
            <person name="Dimitrov K.M."/>
            <person name="Suarez D.L."/>
            <person name="Swayne D.E."/>
        </authorList>
    </citation>
    <scope>NUCLEOTIDE SEQUENCE [LARGE SCALE GENOMIC DNA]</scope>
    <source>
        <strain evidence="10 11">USBA 355</strain>
    </source>
</reference>
<dbReference type="STRING" id="560819.SAMN05428998_101274"/>
<proteinExistence type="inferred from homology"/>
<evidence type="ECO:0000313" key="10">
    <source>
        <dbReference type="EMBL" id="SME89938.1"/>
    </source>
</evidence>
<dbReference type="Gene3D" id="3.40.50.850">
    <property type="entry name" value="Isochorismatase-like"/>
    <property type="match status" value="1"/>
</dbReference>